<dbReference type="RefSeq" id="WP_093954159.1">
    <property type="nucleotide sequence ID" value="NZ_NMUL01000081.1"/>
</dbReference>
<reference evidence="2" key="1">
    <citation type="submission" date="2017-07" db="EMBL/GenBank/DDBJ databases">
        <title>Comparative genome mining reveals phylogenetic distribution patterns of secondary metabolites in Amycolatopsis.</title>
        <authorList>
            <person name="Adamek M."/>
            <person name="Alanjary M."/>
            <person name="Sales-Ortells H."/>
            <person name="Goodfellow M."/>
            <person name="Bull A.T."/>
            <person name="Kalinowski J."/>
            <person name="Ziemert N."/>
        </authorList>
    </citation>
    <scope>NUCLEOTIDE SEQUENCE [LARGE SCALE GENOMIC DNA]</scope>
    <source>
        <strain evidence="2">H5</strain>
    </source>
</reference>
<proteinExistence type="predicted"/>
<dbReference type="AlphaFoldDB" id="A0A229SKZ2"/>
<comment type="caution">
    <text evidence="1">The sequence shown here is derived from an EMBL/GenBank/DDBJ whole genome shotgun (WGS) entry which is preliminary data.</text>
</comment>
<evidence type="ECO:0000313" key="1">
    <source>
        <dbReference type="EMBL" id="OXM59506.1"/>
    </source>
</evidence>
<dbReference type="Proteomes" id="UP000215199">
    <property type="component" value="Unassembled WGS sequence"/>
</dbReference>
<organism evidence="1 2">
    <name type="scientific">Amycolatopsis vastitatis</name>
    <dbReference type="NCBI Taxonomy" id="1905142"/>
    <lineage>
        <taxon>Bacteria</taxon>
        <taxon>Bacillati</taxon>
        <taxon>Actinomycetota</taxon>
        <taxon>Actinomycetes</taxon>
        <taxon>Pseudonocardiales</taxon>
        <taxon>Pseudonocardiaceae</taxon>
        <taxon>Amycolatopsis</taxon>
    </lineage>
</organism>
<sequence>MRHGRGAHLAEEFGTAVLSDLRGRILQQCIRYPDGGVETAISAPADAAAAWAGPTIPTAVAVPTGERADSAGMLVRHSSLD</sequence>
<protein>
    <submittedName>
        <fullName evidence="1">Uncharacterized protein</fullName>
    </submittedName>
</protein>
<name>A0A229SKZ2_9PSEU</name>
<dbReference type="EMBL" id="NMUL01000081">
    <property type="protein sequence ID" value="OXM59506.1"/>
    <property type="molecule type" value="Genomic_DNA"/>
</dbReference>
<evidence type="ECO:0000313" key="2">
    <source>
        <dbReference type="Proteomes" id="UP000215199"/>
    </source>
</evidence>
<accession>A0A229SKZ2</accession>
<gene>
    <name evidence="1" type="ORF">CF165_47320</name>
</gene>
<keyword evidence="2" id="KW-1185">Reference proteome</keyword>